<proteinExistence type="predicted"/>
<reference evidence="5 7" key="1">
    <citation type="submission" date="2018-09" db="EMBL/GenBank/DDBJ databases">
        <title>Genomic investigation of the strawberry pathogen Phytophthora fragariae indicates pathogenicity is determined by transcriptional variation in three key races.</title>
        <authorList>
            <person name="Adams T.M."/>
            <person name="Armitage A.D."/>
            <person name="Sobczyk M.K."/>
            <person name="Bates H.J."/>
            <person name="Dunwell J.M."/>
            <person name="Nellist C.F."/>
            <person name="Harrison R.J."/>
        </authorList>
    </citation>
    <scope>NUCLEOTIDE SEQUENCE [LARGE SCALE GENOMIC DNA]</scope>
    <source>
        <strain evidence="3 5">SCRP249</strain>
        <strain evidence="2 7">SCRP324</strain>
        <strain evidence="4 6">SCRP333</strain>
    </source>
</reference>
<dbReference type="EMBL" id="QXFV01006821">
    <property type="protein sequence ID" value="KAE8960375.1"/>
    <property type="molecule type" value="Genomic_DNA"/>
</dbReference>
<accession>A0A6A3GT66</accession>
<dbReference type="Proteomes" id="UP000435112">
    <property type="component" value="Unassembled WGS sequence"/>
</dbReference>
<evidence type="ECO:0000259" key="1">
    <source>
        <dbReference type="Pfam" id="PF07727"/>
    </source>
</evidence>
<sequence length="153" mass="16715">MYKRGNGSDLTVVGGCVDDLGTSVANVGKFFKDMKVLDVKYLGHVSKFLGTGIVYDELHGDMLNQREAILEMLERFGLADANAVRMPVVDEKVKGDDSDLLPGGANGSPSRPTIQLFQLLVGSILWIARCTKPDIVFTVHRVTRIAHAPRESD</sequence>
<dbReference type="Pfam" id="PF07727">
    <property type="entry name" value="RVT_2"/>
    <property type="match status" value="1"/>
</dbReference>
<dbReference type="EMBL" id="QXFU01006738">
    <property type="protein sequence ID" value="KAE8960196.1"/>
    <property type="molecule type" value="Genomic_DNA"/>
</dbReference>
<dbReference type="OrthoDB" id="128145at2759"/>
<evidence type="ECO:0000313" key="4">
    <source>
        <dbReference type="EMBL" id="KAE9268603.1"/>
    </source>
</evidence>
<dbReference type="Proteomes" id="UP000434957">
    <property type="component" value="Unassembled WGS sequence"/>
</dbReference>
<dbReference type="AlphaFoldDB" id="A0A6A3GT66"/>
<comment type="caution">
    <text evidence="2">The sequence shown here is derived from an EMBL/GenBank/DDBJ whole genome shotgun (WGS) entry which is preliminary data.</text>
</comment>
<name>A0A6A3GT66_9STRA</name>
<protein>
    <recommendedName>
        <fullName evidence="1">Reverse transcriptase Ty1/copia-type domain-containing protein</fullName>
    </recommendedName>
</protein>
<keyword evidence="6" id="KW-1185">Reference proteome</keyword>
<dbReference type="Proteomes" id="UP000429607">
    <property type="component" value="Unassembled WGS sequence"/>
</dbReference>
<evidence type="ECO:0000313" key="7">
    <source>
        <dbReference type="Proteomes" id="UP000435112"/>
    </source>
</evidence>
<evidence type="ECO:0000313" key="5">
    <source>
        <dbReference type="Proteomes" id="UP000429607"/>
    </source>
</evidence>
<evidence type="ECO:0000313" key="3">
    <source>
        <dbReference type="EMBL" id="KAE8960375.1"/>
    </source>
</evidence>
<dbReference type="InterPro" id="IPR013103">
    <property type="entry name" value="RVT_2"/>
</dbReference>
<evidence type="ECO:0000313" key="2">
    <source>
        <dbReference type="EMBL" id="KAE8960196.1"/>
    </source>
</evidence>
<evidence type="ECO:0000313" key="6">
    <source>
        <dbReference type="Proteomes" id="UP000434957"/>
    </source>
</evidence>
<gene>
    <name evidence="3" type="ORF">PR001_g30405</name>
    <name evidence="2" type="ORF">PR002_g30299</name>
    <name evidence="4" type="ORF">PR003_g31390</name>
</gene>
<organism evidence="2 7">
    <name type="scientific">Phytophthora rubi</name>
    <dbReference type="NCBI Taxonomy" id="129364"/>
    <lineage>
        <taxon>Eukaryota</taxon>
        <taxon>Sar</taxon>
        <taxon>Stramenopiles</taxon>
        <taxon>Oomycota</taxon>
        <taxon>Peronosporomycetes</taxon>
        <taxon>Peronosporales</taxon>
        <taxon>Peronosporaceae</taxon>
        <taxon>Phytophthora</taxon>
    </lineage>
</organism>
<dbReference type="EMBL" id="QXFT01006580">
    <property type="protein sequence ID" value="KAE9268603.1"/>
    <property type="molecule type" value="Genomic_DNA"/>
</dbReference>
<feature type="domain" description="Reverse transcriptase Ty1/copia-type" evidence="1">
    <location>
        <begin position="1"/>
        <end position="89"/>
    </location>
</feature>